<dbReference type="InterPro" id="IPR003870">
    <property type="entry name" value="DUF222"/>
</dbReference>
<dbReference type="CDD" id="cd00085">
    <property type="entry name" value="HNHc"/>
    <property type="match status" value="1"/>
</dbReference>
<dbReference type="EMBL" id="JBHMDY010000005">
    <property type="protein sequence ID" value="MFB9260289.1"/>
    <property type="molecule type" value="Genomic_DNA"/>
</dbReference>
<protein>
    <submittedName>
        <fullName evidence="4">DUF222 domain-containing protein</fullName>
    </submittedName>
</protein>
<comment type="caution">
    <text evidence="4">The sequence shown here is derived from an EMBL/GenBank/DDBJ whole genome shotgun (WGS) entry which is preliminary data.</text>
</comment>
<evidence type="ECO:0000256" key="1">
    <source>
        <dbReference type="SAM" id="Coils"/>
    </source>
</evidence>
<dbReference type="Proteomes" id="UP001589700">
    <property type="component" value="Unassembled WGS sequence"/>
</dbReference>
<dbReference type="Pfam" id="PF02720">
    <property type="entry name" value="DUF222"/>
    <property type="match status" value="1"/>
</dbReference>
<feature type="domain" description="DUF222" evidence="3">
    <location>
        <begin position="14"/>
        <end position="267"/>
    </location>
</feature>
<feature type="compositionally biased region" description="Low complexity" evidence="2">
    <location>
        <begin position="319"/>
        <end position="333"/>
    </location>
</feature>
<dbReference type="RefSeq" id="WP_182633211.1">
    <property type="nucleotide sequence ID" value="NZ_JAALDM010000249.1"/>
</dbReference>
<feature type="coiled-coil region" evidence="1">
    <location>
        <begin position="193"/>
        <end position="220"/>
    </location>
</feature>
<keyword evidence="1" id="KW-0175">Coiled coil</keyword>
<feature type="compositionally biased region" description="Low complexity" evidence="2">
    <location>
        <begin position="223"/>
        <end position="247"/>
    </location>
</feature>
<feature type="compositionally biased region" description="Acidic residues" evidence="2">
    <location>
        <begin position="662"/>
        <end position="688"/>
    </location>
</feature>
<evidence type="ECO:0000313" key="5">
    <source>
        <dbReference type="Proteomes" id="UP001589700"/>
    </source>
</evidence>
<name>A0ABV5JRH2_9ACTN</name>
<gene>
    <name evidence="4" type="ORF">ACFFVD_10795</name>
</gene>
<proteinExistence type="predicted"/>
<evidence type="ECO:0000256" key="2">
    <source>
        <dbReference type="SAM" id="MobiDB-lite"/>
    </source>
</evidence>
<feature type="compositionally biased region" description="Basic residues" evidence="2">
    <location>
        <begin position="558"/>
        <end position="567"/>
    </location>
</feature>
<dbReference type="Gene3D" id="1.10.30.50">
    <property type="match status" value="1"/>
</dbReference>
<accession>A0ABV5JRH2</accession>
<dbReference type="InterPro" id="IPR003615">
    <property type="entry name" value="HNH_nuc"/>
</dbReference>
<feature type="region of interest" description="Disordered" evidence="2">
    <location>
        <begin position="657"/>
        <end position="701"/>
    </location>
</feature>
<evidence type="ECO:0000313" key="4">
    <source>
        <dbReference type="EMBL" id="MFB9260289.1"/>
    </source>
</evidence>
<evidence type="ECO:0000259" key="3">
    <source>
        <dbReference type="Pfam" id="PF02720"/>
    </source>
</evidence>
<sequence length="720" mass="77888">MSYAATALRAGWEAENRAAATRYVAAYEVMVECIEHPDCADDPLRPRPGYAVVDPLVMATGYVVAMFPISTRLAKALICAAWDLHNLYPAILSAMQEGRLSDAEGRILAQQLSHVDLDVLPRVQQEVVDDYLAKVEAGERPGNKAIRDRADEIITKHDQDGVRRRKSETKRERGAWIRKGRDGMSTLSAYLLNEEAAVLAEALEAKMAATKAAEEEAAAAAAASAASSSDAPDSDAPASDAPFSGSADSDREYARSQRRADALMSSVCGDAADDFSAGPDNDPDDDNSDLSGSAAGPNHDPDPSGSPSNTDTSDDADTADSGVGTDSPASPGSTGTGSTGTDSRSGGLILRPKVTVIAPFGSNDDAKVEFARTGEAALQALLDLLKSSSGASLEHIDPGLGAADDPDAAIRYRPSAALARRIRLRDGTCRHPGCMMPVEDCDLDHVVPFNHDDPSAGGLTVEWNMAGMCREHHKFKTHSGWDYTMEPDGTLIMTSPEGHVTVTRPNGPLAAYRREETRAEAEAWNQQQRRSPDPGRAAAAGGADSDEHASRTAMSRRDARRHARRERNRASNIADRFAHEKREAVRKARNTARARDFMDFPPDIRATGEDGGPIVEARPGPNGTTIHIARHNCIFNLRQRRGSRWWSDNRHRYPVYPSFPVDEPEPQPEPEVDPEAEAESETETESEPELMPVHPQINEDSAVERALRDALVDLFDPPPF</sequence>
<feature type="region of interest" description="Disordered" evidence="2">
    <location>
        <begin position="515"/>
        <end position="578"/>
    </location>
</feature>
<reference evidence="4 5" key="1">
    <citation type="submission" date="2024-09" db="EMBL/GenBank/DDBJ databases">
        <authorList>
            <person name="Sun Q."/>
            <person name="Mori K."/>
        </authorList>
    </citation>
    <scope>NUCLEOTIDE SEQUENCE [LARGE SCALE GENOMIC DNA]</scope>
    <source>
        <strain evidence="4 5">CCM 7659</strain>
    </source>
</reference>
<feature type="compositionally biased region" description="Basic and acidic residues" evidence="2">
    <location>
        <begin position="248"/>
        <end position="261"/>
    </location>
</feature>
<feature type="region of interest" description="Disordered" evidence="2">
    <location>
        <begin position="223"/>
        <end position="347"/>
    </location>
</feature>
<feature type="compositionally biased region" description="Low complexity" evidence="2">
    <location>
        <begin position="534"/>
        <end position="543"/>
    </location>
</feature>
<keyword evidence="5" id="KW-1185">Reference proteome</keyword>
<organism evidence="4 5">
    <name type="scientific">Dietzia aerolata</name>
    <dbReference type="NCBI Taxonomy" id="595984"/>
    <lineage>
        <taxon>Bacteria</taxon>
        <taxon>Bacillati</taxon>
        <taxon>Actinomycetota</taxon>
        <taxon>Actinomycetes</taxon>
        <taxon>Mycobacteriales</taxon>
        <taxon>Dietziaceae</taxon>
        <taxon>Dietzia</taxon>
    </lineage>
</organism>